<keyword evidence="5" id="KW-1185">Reference proteome</keyword>
<evidence type="ECO:0000313" key="4">
    <source>
        <dbReference type="EMBL" id="GJJ06197.1"/>
    </source>
</evidence>
<dbReference type="InterPro" id="IPR002123">
    <property type="entry name" value="Plipid/glycerol_acylTrfase"/>
</dbReference>
<feature type="transmembrane region" description="Helical" evidence="2">
    <location>
        <begin position="333"/>
        <end position="355"/>
    </location>
</feature>
<dbReference type="GO" id="GO:0016287">
    <property type="term" value="F:glycerone-phosphate O-acyltransferase activity"/>
    <property type="evidence" value="ECO:0007669"/>
    <property type="project" value="TreeGrafter"/>
</dbReference>
<dbReference type="Pfam" id="PF01553">
    <property type="entry name" value="Acyltransferase"/>
    <property type="match status" value="1"/>
</dbReference>
<sequence>MLLDPAILLSDPTFTTTNNLASVFPHKRPLHYWSKSSLFANPVVSWILTDTGNIPVDRRSKDNQVLFKGTFDCLAKGEVVALFPEGTSYTEPRIMQVKDGASWSALEFAKWAREHKTHKKPLIIVPAGIVYTEKAKYRSRVIVEFAKPIILDEYAEEFMSDEPGKNKSAVKKLTARIEEELERITINAPDWETLYCARIARDMLWQGDKSISLDDYVLVSQTLVDLFSTPMLTSSYGSLRKALLTYYSLLQSTNLTNSTLSRLPLPDNLNPSQATTLPSRLSTLLILLSDTFGLIIRIPLFLLPFLIHAPALAAARHGANIAQEEETEAQNKVVFALLLLLCIYPSIFLFLWVIFRMSSTGAAIALAMTYALIMHYHRIVDSSYDQAKRLVAAWRVLLGVWMPKKWDLSISALTPYITPHVPPPSEFIDKKKIKSGTNTPAPSSPDAASEPTTPLLVSAKRPKRRVPTRQLIRHVLRARLEASKLLAMFFAELERSSSSKKQVRASTYLTALYGTSFSFSFSSPPPTQQQGDISPNGSSSPQAQGYRDAREVIGFLRDHGANIGQLRTPVEGDWAAVSSDGESFDHGSTDDDIVWVT</sequence>
<dbReference type="Proteomes" id="UP001050691">
    <property type="component" value="Unassembled WGS sequence"/>
</dbReference>
<reference evidence="4" key="1">
    <citation type="submission" date="2021-10" db="EMBL/GenBank/DDBJ databases">
        <title>De novo Genome Assembly of Clathrus columnatus (Basidiomycota, Fungi) Using Illumina and Nanopore Sequence Data.</title>
        <authorList>
            <person name="Ogiso-Tanaka E."/>
            <person name="Itagaki H."/>
            <person name="Hosoya T."/>
            <person name="Hosaka K."/>
        </authorList>
    </citation>
    <scope>NUCLEOTIDE SEQUENCE</scope>
    <source>
        <strain evidence="4">MO-923</strain>
    </source>
</reference>
<dbReference type="InterPro" id="IPR052744">
    <property type="entry name" value="GPAT/DAPAT"/>
</dbReference>
<accession>A0AAV4ZWL3</accession>
<comment type="caution">
    <text evidence="4">The sequence shown here is derived from an EMBL/GenBank/DDBJ whole genome shotgun (WGS) entry which is preliminary data.</text>
</comment>
<feature type="compositionally biased region" description="Polar residues" evidence="1">
    <location>
        <begin position="528"/>
        <end position="543"/>
    </location>
</feature>
<dbReference type="EMBL" id="BPWL01000001">
    <property type="protein sequence ID" value="GJJ06197.1"/>
    <property type="molecule type" value="Genomic_DNA"/>
</dbReference>
<keyword evidence="2" id="KW-0812">Transmembrane</keyword>
<feature type="region of interest" description="Disordered" evidence="1">
    <location>
        <begin position="427"/>
        <end position="462"/>
    </location>
</feature>
<feature type="compositionally biased region" description="Low complexity" evidence="1">
    <location>
        <begin position="439"/>
        <end position="454"/>
    </location>
</feature>
<dbReference type="PANTHER" id="PTHR31605:SF0">
    <property type="entry name" value="GLYCEROL-3-PHOSPHATE O-ACYLTRANSFERASE 1"/>
    <property type="match status" value="1"/>
</dbReference>
<dbReference type="PANTHER" id="PTHR31605">
    <property type="entry name" value="GLYCEROL-3-PHOSPHATE O-ACYLTRANSFERASE 1"/>
    <property type="match status" value="1"/>
</dbReference>
<feature type="region of interest" description="Disordered" evidence="1">
    <location>
        <begin position="521"/>
        <end position="544"/>
    </location>
</feature>
<feature type="domain" description="Phospholipid/glycerol acyltransferase" evidence="3">
    <location>
        <begin position="6"/>
        <end position="132"/>
    </location>
</feature>
<dbReference type="SMART" id="SM00563">
    <property type="entry name" value="PlsC"/>
    <property type="match status" value="1"/>
</dbReference>
<name>A0AAV4ZWL3_9AGAM</name>
<protein>
    <recommendedName>
        <fullName evidence="3">Phospholipid/glycerol acyltransferase domain-containing protein</fullName>
    </recommendedName>
</protein>
<keyword evidence="2" id="KW-0472">Membrane</keyword>
<feature type="transmembrane region" description="Helical" evidence="2">
    <location>
        <begin position="284"/>
        <end position="307"/>
    </location>
</feature>
<dbReference type="GO" id="GO:0008654">
    <property type="term" value="P:phospholipid biosynthetic process"/>
    <property type="evidence" value="ECO:0007669"/>
    <property type="project" value="TreeGrafter"/>
</dbReference>
<dbReference type="AlphaFoldDB" id="A0AAV4ZWL3"/>
<proteinExistence type="predicted"/>
<evidence type="ECO:0000256" key="2">
    <source>
        <dbReference type="SAM" id="Phobius"/>
    </source>
</evidence>
<organism evidence="4 5">
    <name type="scientific">Clathrus columnatus</name>
    <dbReference type="NCBI Taxonomy" id="1419009"/>
    <lineage>
        <taxon>Eukaryota</taxon>
        <taxon>Fungi</taxon>
        <taxon>Dikarya</taxon>
        <taxon>Basidiomycota</taxon>
        <taxon>Agaricomycotina</taxon>
        <taxon>Agaricomycetes</taxon>
        <taxon>Phallomycetidae</taxon>
        <taxon>Phallales</taxon>
        <taxon>Clathraceae</taxon>
        <taxon>Clathrus</taxon>
    </lineage>
</organism>
<evidence type="ECO:0000259" key="3">
    <source>
        <dbReference type="SMART" id="SM00563"/>
    </source>
</evidence>
<dbReference type="SUPFAM" id="SSF69593">
    <property type="entry name" value="Glycerol-3-phosphate (1)-acyltransferase"/>
    <property type="match status" value="1"/>
</dbReference>
<dbReference type="GO" id="GO:0004366">
    <property type="term" value="F:glycerol-3-phosphate O-acyltransferase activity"/>
    <property type="evidence" value="ECO:0007669"/>
    <property type="project" value="TreeGrafter"/>
</dbReference>
<evidence type="ECO:0000256" key="1">
    <source>
        <dbReference type="SAM" id="MobiDB-lite"/>
    </source>
</evidence>
<feature type="region of interest" description="Disordered" evidence="1">
    <location>
        <begin position="578"/>
        <end position="597"/>
    </location>
</feature>
<gene>
    <name evidence="4" type="ORF">Clacol_000386</name>
</gene>
<keyword evidence="2" id="KW-1133">Transmembrane helix</keyword>
<feature type="transmembrane region" description="Helical" evidence="2">
    <location>
        <begin position="361"/>
        <end position="380"/>
    </location>
</feature>
<evidence type="ECO:0000313" key="5">
    <source>
        <dbReference type="Proteomes" id="UP001050691"/>
    </source>
</evidence>